<proteinExistence type="predicted"/>
<dbReference type="AlphaFoldDB" id="A0A9N9K9Q2"/>
<evidence type="ECO:0000313" key="2">
    <source>
        <dbReference type="Proteomes" id="UP000789396"/>
    </source>
</evidence>
<dbReference type="SMART" id="SM00667">
    <property type="entry name" value="LisH"/>
    <property type="match status" value="1"/>
</dbReference>
<gene>
    <name evidence="1" type="ORF">RFULGI_LOCUS19479</name>
</gene>
<feature type="non-terminal residue" evidence="1">
    <location>
        <position position="81"/>
    </location>
</feature>
<sequence>MVPATNLISSANPFTHALILQFLESNNYKNTLAEFRKEANEIIENNPELFNELPSKPLTAIVQDHITEEVRKEVEKLDLDK</sequence>
<reference evidence="1" key="1">
    <citation type="submission" date="2021-06" db="EMBL/GenBank/DDBJ databases">
        <authorList>
            <person name="Kallberg Y."/>
            <person name="Tangrot J."/>
            <person name="Rosling A."/>
        </authorList>
    </citation>
    <scope>NUCLEOTIDE SEQUENCE</scope>
    <source>
        <strain evidence="1">IN212</strain>
    </source>
</reference>
<dbReference type="OrthoDB" id="10303534at2759"/>
<name>A0A9N9K9Q2_9GLOM</name>
<protein>
    <submittedName>
        <fullName evidence="1">7389_t:CDS:1</fullName>
    </submittedName>
</protein>
<organism evidence="1 2">
    <name type="scientific">Racocetra fulgida</name>
    <dbReference type="NCBI Taxonomy" id="60492"/>
    <lineage>
        <taxon>Eukaryota</taxon>
        <taxon>Fungi</taxon>
        <taxon>Fungi incertae sedis</taxon>
        <taxon>Mucoromycota</taxon>
        <taxon>Glomeromycotina</taxon>
        <taxon>Glomeromycetes</taxon>
        <taxon>Diversisporales</taxon>
        <taxon>Gigasporaceae</taxon>
        <taxon>Racocetra</taxon>
    </lineage>
</organism>
<dbReference type="EMBL" id="CAJVPZ010096738">
    <property type="protein sequence ID" value="CAG8819008.1"/>
    <property type="molecule type" value="Genomic_DNA"/>
</dbReference>
<keyword evidence="2" id="KW-1185">Reference proteome</keyword>
<dbReference type="InterPro" id="IPR006594">
    <property type="entry name" value="LisH"/>
</dbReference>
<accession>A0A9N9K9Q2</accession>
<dbReference type="Proteomes" id="UP000789396">
    <property type="component" value="Unassembled WGS sequence"/>
</dbReference>
<evidence type="ECO:0000313" key="1">
    <source>
        <dbReference type="EMBL" id="CAG8819008.1"/>
    </source>
</evidence>
<comment type="caution">
    <text evidence="1">The sequence shown here is derived from an EMBL/GenBank/DDBJ whole genome shotgun (WGS) entry which is preliminary data.</text>
</comment>
<dbReference type="PROSITE" id="PS50896">
    <property type="entry name" value="LISH"/>
    <property type="match status" value="1"/>
</dbReference>